<feature type="transmembrane region" description="Helical" evidence="7">
    <location>
        <begin position="40"/>
        <end position="64"/>
    </location>
</feature>
<dbReference type="GO" id="GO:0055085">
    <property type="term" value="P:transmembrane transport"/>
    <property type="evidence" value="ECO:0007669"/>
    <property type="project" value="InterPro"/>
</dbReference>
<keyword evidence="2 7" id="KW-0813">Transport</keyword>
<evidence type="ECO:0000256" key="5">
    <source>
        <dbReference type="ARBA" id="ARBA00022989"/>
    </source>
</evidence>
<dbReference type="Proteomes" id="UP000515909">
    <property type="component" value="Chromosome"/>
</dbReference>
<comment type="subcellular location">
    <subcellularLocation>
        <location evidence="1 7">Cell membrane</location>
        <topology evidence="1 7">Multi-pass membrane protein</topology>
    </subcellularLocation>
</comment>
<evidence type="ECO:0000256" key="4">
    <source>
        <dbReference type="ARBA" id="ARBA00022692"/>
    </source>
</evidence>
<dbReference type="EMBL" id="CP060286">
    <property type="protein sequence ID" value="QNK42583.1"/>
    <property type="molecule type" value="Genomic_DNA"/>
</dbReference>
<protein>
    <submittedName>
        <fullName evidence="9">Carbohydrate ABC transporter permease</fullName>
    </submittedName>
</protein>
<reference evidence="9 10" key="1">
    <citation type="submission" date="2020-08" db="EMBL/GenBank/DDBJ databases">
        <title>The isolate Caproiciproducens sp. 7D4C2 produces n-caproate at mildly acidic conditions from hexoses: genome and rBOX comparison with related strains and chain-elongating bacteria.</title>
        <authorList>
            <person name="Esquivel-Elizondo S."/>
            <person name="Bagci C."/>
            <person name="Temovska M."/>
            <person name="Jeon B.S."/>
            <person name="Bessarab I."/>
            <person name="Williams R.B.H."/>
            <person name="Huson D.H."/>
            <person name="Angenent L.T."/>
        </authorList>
    </citation>
    <scope>NUCLEOTIDE SEQUENCE [LARGE SCALE GENOMIC DNA]</scope>
    <source>
        <strain evidence="9 10">7D4C2</strain>
    </source>
</reference>
<organism evidence="9 10">
    <name type="scientific">Caproicibacter fermentans</name>
    <dbReference type="NCBI Taxonomy" id="2576756"/>
    <lineage>
        <taxon>Bacteria</taxon>
        <taxon>Bacillati</taxon>
        <taxon>Bacillota</taxon>
        <taxon>Clostridia</taxon>
        <taxon>Eubacteriales</taxon>
        <taxon>Acutalibacteraceae</taxon>
        <taxon>Caproicibacter</taxon>
    </lineage>
</organism>
<keyword evidence="3" id="KW-1003">Cell membrane</keyword>
<feature type="transmembrane region" description="Helical" evidence="7">
    <location>
        <begin position="146"/>
        <end position="168"/>
    </location>
</feature>
<keyword evidence="5 7" id="KW-1133">Transmembrane helix</keyword>
<feature type="transmembrane region" description="Helical" evidence="7">
    <location>
        <begin position="204"/>
        <end position="225"/>
    </location>
</feature>
<gene>
    <name evidence="9" type="ORF">HCR03_09700</name>
</gene>
<evidence type="ECO:0000256" key="2">
    <source>
        <dbReference type="ARBA" id="ARBA00022448"/>
    </source>
</evidence>
<proteinExistence type="inferred from homology"/>
<evidence type="ECO:0000313" key="9">
    <source>
        <dbReference type="EMBL" id="QNK42583.1"/>
    </source>
</evidence>
<accession>A0A7G8TG42</accession>
<evidence type="ECO:0000256" key="3">
    <source>
        <dbReference type="ARBA" id="ARBA00022475"/>
    </source>
</evidence>
<dbReference type="KEGG" id="cfem:HCR03_09700"/>
<name>A0A7G8TG42_9FIRM</name>
<sequence>MRPEDVLTLPPNLLPPSVTFGSYIQLITKTIFGRYMLNSFLMSLVCSTVRVLLAGMAAFAFSFYEFKGKKILFALTMATMMIPPDVLIVSNYTTISKAGLINTYLGMCSIFLVSASNIFLFRQQFKVFTSSLREAAYIDGCGNFKFLIHILAPISRPIIITVFVSSFIDIWNQYLWPLLVTNQDEMRTIQVGITMLKDRDSTDFGPVMASTIVALLPIILLFLIFQPKIISGMMSGAVKE</sequence>
<dbReference type="CDD" id="cd06261">
    <property type="entry name" value="TM_PBP2"/>
    <property type="match status" value="1"/>
</dbReference>
<dbReference type="GO" id="GO:0005886">
    <property type="term" value="C:plasma membrane"/>
    <property type="evidence" value="ECO:0007669"/>
    <property type="project" value="UniProtKB-SubCell"/>
</dbReference>
<feature type="transmembrane region" description="Helical" evidence="7">
    <location>
        <begin position="104"/>
        <end position="125"/>
    </location>
</feature>
<feature type="domain" description="ABC transmembrane type-1" evidence="8">
    <location>
        <begin position="36"/>
        <end position="225"/>
    </location>
</feature>
<keyword evidence="6 7" id="KW-0472">Membrane</keyword>
<dbReference type="PANTHER" id="PTHR43744">
    <property type="entry name" value="ABC TRANSPORTER PERMEASE PROTEIN MG189-RELATED-RELATED"/>
    <property type="match status" value="1"/>
</dbReference>
<evidence type="ECO:0000256" key="7">
    <source>
        <dbReference type="RuleBase" id="RU363032"/>
    </source>
</evidence>
<dbReference type="AlphaFoldDB" id="A0A7G8TG42"/>
<evidence type="ECO:0000256" key="6">
    <source>
        <dbReference type="ARBA" id="ARBA00023136"/>
    </source>
</evidence>
<dbReference type="PANTHER" id="PTHR43744:SF8">
    <property type="entry name" value="SN-GLYCEROL-3-PHOSPHATE TRANSPORT SYSTEM PERMEASE PROTEIN UGPE"/>
    <property type="match status" value="1"/>
</dbReference>
<comment type="similarity">
    <text evidence="7">Belongs to the binding-protein-dependent transport system permease family.</text>
</comment>
<dbReference type="Pfam" id="PF00528">
    <property type="entry name" value="BPD_transp_1"/>
    <property type="match status" value="1"/>
</dbReference>
<dbReference type="InterPro" id="IPR035906">
    <property type="entry name" value="MetI-like_sf"/>
</dbReference>
<evidence type="ECO:0000313" key="10">
    <source>
        <dbReference type="Proteomes" id="UP000515909"/>
    </source>
</evidence>
<feature type="transmembrane region" description="Helical" evidence="7">
    <location>
        <begin position="71"/>
        <end position="92"/>
    </location>
</feature>
<evidence type="ECO:0000256" key="1">
    <source>
        <dbReference type="ARBA" id="ARBA00004651"/>
    </source>
</evidence>
<dbReference type="Gene3D" id="1.10.3720.10">
    <property type="entry name" value="MetI-like"/>
    <property type="match status" value="1"/>
</dbReference>
<dbReference type="SUPFAM" id="SSF161098">
    <property type="entry name" value="MetI-like"/>
    <property type="match status" value="1"/>
</dbReference>
<keyword evidence="4 7" id="KW-0812">Transmembrane</keyword>
<evidence type="ECO:0000259" key="8">
    <source>
        <dbReference type="PROSITE" id="PS50928"/>
    </source>
</evidence>
<dbReference type="InterPro" id="IPR000515">
    <property type="entry name" value="MetI-like"/>
</dbReference>
<dbReference type="PROSITE" id="PS50928">
    <property type="entry name" value="ABC_TM1"/>
    <property type="match status" value="1"/>
</dbReference>